<dbReference type="InterPro" id="IPR001375">
    <property type="entry name" value="Peptidase_S9_cat"/>
</dbReference>
<dbReference type="Pfam" id="PF02897">
    <property type="entry name" value="Peptidase_S9_N"/>
    <property type="match status" value="1"/>
</dbReference>
<dbReference type="Pfam" id="PF00326">
    <property type="entry name" value="Peptidase_S9"/>
    <property type="match status" value="1"/>
</dbReference>
<keyword evidence="4" id="KW-0720">Serine protease</keyword>
<evidence type="ECO:0000256" key="3">
    <source>
        <dbReference type="ARBA" id="ARBA00022801"/>
    </source>
</evidence>
<accession>A0A3N2CS11</accession>
<gene>
    <name evidence="7" type="ORF">EDD33_1171</name>
</gene>
<dbReference type="GO" id="GO:0006508">
    <property type="term" value="P:proteolysis"/>
    <property type="evidence" value="ECO:0007669"/>
    <property type="project" value="UniProtKB-KW"/>
</dbReference>
<evidence type="ECO:0000256" key="2">
    <source>
        <dbReference type="ARBA" id="ARBA00022670"/>
    </source>
</evidence>
<dbReference type="PRINTS" id="PR00862">
    <property type="entry name" value="PROLIGOPTASE"/>
</dbReference>
<dbReference type="SUPFAM" id="SSF50993">
    <property type="entry name" value="Peptidase/esterase 'gauge' domain"/>
    <property type="match status" value="1"/>
</dbReference>
<evidence type="ECO:0000259" key="6">
    <source>
        <dbReference type="Pfam" id="PF02897"/>
    </source>
</evidence>
<feature type="domain" description="Peptidase S9 prolyl oligopeptidase catalytic" evidence="5">
    <location>
        <begin position="489"/>
        <end position="704"/>
    </location>
</feature>
<proteinExistence type="inferred from homology"/>
<dbReference type="InterPro" id="IPR023302">
    <property type="entry name" value="Pept_S9A_N"/>
</dbReference>
<evidence type="ECO:0000313" key="7">
    <source>
        <dbReference type="EMBL" id="ROR90333.1"/>
    </source>
</evidence>
<dbReference type="AlphaFoldDB" id="A0A3N2CS11"/>
<reference evidence="7 8" key="1">
    <citation type="submission" date="2018-11" db="EMBL/GenBank/DDBJ databases">
        <title>Sequencing the genomes of 1000 actinobacteria strains.</title>
        <authorList>
            <person name="Klenk H.-P."/>
        </authorList>
    </citation>
    <scope>NUCLEOTIDE SEQUENCE [LARGE SCALE GENOMIC DNA]</scope>
    <source>
        <strain evidence="7 8">DSM 12652</strain>
    </source>
</reference>
<protein>
    <submittedName>
        <fullName evidence="7">Oligopeptidase B</fullName>
    </submittedName>
</protein>
<evidence type="ECO:0000313" key="8">
    <source>
        <dbReference type="Proteomes" id="UP000281738"/>
    </source>
</evidence>
<dbReference type="InterPro" id="IPR002470">
    <property type="entry name" value="Peptidase_S9A"/>
</dbReference>
<dbReference type="SUPFAM" id="SSF53474">
    <property type="entry name" value="alpha/beta-Hydrolases"/>
    <property type="match status" value="1"/>
</dbReference>
<name>A0A3N2CS11_9ACTN</name>
<dbReference type="PANTHER" id="PTHR11757:SF19">
    <property type="entry name" value="PROLYL ENDOPEPTIDASE-LIKE"/>
    <property type="match status" value="1"/>
</dbReference>
<dbReference type="Gene3D" id="3.40.50.1820">
    <property type="entry name" value="alpha/beta hydrolase"/>
    <property type="match status" value="1"/>
</dbReference>
<organism evidence="7 8">
    <name type="scientific">Nocardioides aurantiacus</name>
    <dbReference type="NCBI Taxonomy" id="86796"/>
    <lineage>
        <taxon>Bacteria</taxon>
        <taxon>Bacillati</taxon>
        <taxon>Actinomycetota</taxon>
        <taxon>Actinomycetes</taxon>
        <taxon>Propionibacteriales</taxon>
        <taxon>Nocardioidaceae</taxon>
        <taxon>Nocardioides</taxon>
    </lineage>
</organism>
<dbReference type="Gene3D" id="2.130.10.120">
    <property type="entry name" value="Prolyl oligopeptidase, N-terminal domain"/>
    <property type="match status" value="1"/>
</dbReference>
<comment type="similarity">
    <text evidence="1">Belongs to the peptidase S9A family.</text>
</comment>
<dbReference type="Proteomes" id="UP000281738">
    <property type="component" value="Unassembled WGS sequence"/>
</dbReference>
<evidence type="ECO:0000256" key="1">
    <source>
        <dbReference type="ARBA" id="ARBA00005228"/>
    </source>
</evidence>
<evidence type="ECO:0000259" key="5">
    <source>
        <dbReference type="Pfam" id="PF00326"/>
    </source>
</evidence>
<evidence type="ECO:0000256" key="4">
    <source>
        <dbReference type="ARBA" id="ARBA00022825"/>
    </source>
</evidence>
<dbReference type="PANTHER" id="PTHR11757">
    <property type="entry name" value="PROTEASE FAMILY S9A OLIGOPEPTIDASE"/>
    <property type="match status" value="1"/>
</dbReference>
<comment type="caution">
    <text evidence="7">The sequence shown here is derived from an EMBL/GenBank/DDBJ whole genome shotgun (WGS) entry which is preliminary data.</text>
</comment>
<keyword evidence="2" id="KW-0645">Protease</keyword>
<dbReference type="InterPro" id="IPR051543">
    <property type="entry name" value="Serine_Peptidase_S9A"/>
</dbReference>
<dbReference type="InterPro" id="IPR029058">
    <property type="entry name" value="AB_hydrolase_fold"/>
</dbReference>
<dbReference type="EMBL" id="RKHO01000001">
    <property type="protein sequence ID" value="ROR90333.1"/>
    <property type="molecule type" value="Genomic_DNA"/>
</dbReference>
<keyword evidence="3" id="KW-0378">Hydrolase</keyword>
<feature type="domain" description="Peptidase S9A N-terminal" evidence="6">
    <location>
        <begin position="7"/>
        <end position="428"/>
    </location>
</feature>
<dbReference type="GO" id="GO:0004252">
    <property type="term" value="F:serine-type endopeptidase activity"/>
    <property type="evidence" value="ECO:0007669"/>
    <property type="project" value="InterPro"/>
</dbReference>
<keyword evidence="8" id="KW-1185">Reference proteome</keyword>
<sequence length="706" mass="77854">MPDSLPPLAPARPTTRVIHGRERHDDLEWLRAKDDPEVLGLLEAENAWTERATAHLAGLRDSLVEEIRSRTQETDLSVPVRRGTHWYYGRSFEGREYGASCRVPVADQADWTPPVPADTAPDRPALPGEQVLLDLDALAQGHEFFSLGASTVSPDEHLLAWATDVVGDERYEVRVKDLRTGTELPDRLVGTAGSVTWDPAGNALYYVTVDDSWRADKVWRHVLGTAQDADELVHHETDQRFAVGVGRTRSERFVMVVSHSKTTAEYAVLDVTRPELGLRVFLPRRDDLDYSLEHAVIGGEDRFVITHNADGPDFAVATSPVDPTPVQAWQPLVAHDPATRIEDVDAFAGHLVISQRSGGLSRLRVLTLDDSGVAEDFLVPFDREVYTVGLRGNREFDAPVVRLGFASLAVPASIYDFDVASRSLTLLRRTPVLGDFDADAYEEHRLWATAPDGEQVPISLVVRRDARAHGPVPTLLYGYGSYEASMDPYFSVARLSLLDRGAAFAIAHVRGGGELGRRWYDDGKLLRKRNTFTDFVACGEHLRAEGWASRLVAEGGSAGGLLMGVVANEAPALFDGIVAGVPFVDNLTTMLDATLPLTVTEYDEWGNPEADADVYDYIASYAPYDNVTEQDYPPILAETSLNDTRVLYVEPAKWVARLRSTAPDRRPDVLLKTEMSAGHGGVSGRYQAWARRAFTLAWVLDRLGLA</sequence>
<dbReference type="RefSeq" id="WP_246003381.1">
    <property type="nucleotide sequence ID" value="NZ_RKHO01000001.1"/>
</dbReference>